<protein>
    <submittedName>
        <fullName evidence="2">Uncharacterized protein</fullName>
    </submittedName>
</protein>
<feature type="compositionally biased region" description="Polar residues" evidence="1">
    <location>
        <begin position="1"/>
        <end position="10"/>
    </location>
</feature>
<feature type="region of interest" description="Disordered" evidence="1">
    <location>
        <begin position="1"/>
        <end position="129"/>
    </location>
</feature>
<reference evidence="2" key="1">
    <citation type="journal article" date="2021" name="IMA Fungus">
        <title>Genomic characterization of three marine fungi, including Emericellopsis atlantica sp. nov. with signatures of a generalist lifestyle and marine biomass degradation.</title>
        <authorList>
            <person name="Hagestad O.C."/>
            <person name="Hou L."/>
            <person name="Andersen J.H."/>
            <person name="Hansen E.H."/>
            <person name="Altermark B."/>
            <person name="Li C."/>
            <person name="Kuhnert E."/>
            <person name="Cox R.J."/>
            <person name="Crous P.W."/>
            <person name="Spatafora J.W."/>
            <person name="Lail K."/>
            <person name="Amirebrahimi M."/>
            <person name="Lipzen A."/>
            <person name="Pangilinan J."/>
            <person name="Andreopoulos W."/>
            <person name="Hayes R.D."/>
            <person name="Ng V."/>
            <person name="Grigoriev I.V."/>
            <person name="Jackson S.A."/>
            <person name="Sutton T.D.S."/>
            <person name="Dobson A.D.W."/>
            <person name="Rama T."/>
        </authorList>
    </citation>
    <scope>NUCLEOTIDE SEQUENCE</scope>
    <source>
        <strain evidence="2">TRa018bII</strain>
    </source>
</reference>
<gene>
    <name evidence="2" type="ORF">BJ875DRAFT_445402</name>
</gene>
<feature type="compositionally biased region" description="Polar residues" evidence="1">
    <location>
        <begin position="357"/>
        <end position="371"/>
    </location>
</feature>
<organism evidence="2 3">
    <name type="scientific">Amylocarpus encephaloides</name>
    <dbReference type="NCBI Taxonomy" id="45428"/>
    <lineage>
        <taxon>Eukaryota</taxon>
        <taxon>Fungi</taxon>
        <taxon>Dikarya</taxon>
        <taxon>Ascomycota</taxon>
        <taxon>Pezizomycotina</taxon>
        <taxon>Leotiomycetes</taxon>
        <taxon>Helotiales</taxon>
        <taxon>Helotiales incertae sedis</taxon>
        <taxon>Amylocarpus</taxon>
    </lineage>
</organism>
<feature type="region of interest" description="Disordered" evidence="1">
    <location>
        <begin position="170"/>
        <end position="516"/>
    </location>
</feature>
<feature type="compositionally biased region" description="Basic and acidic residues" evidence="1">
    <location>
        <begin position="313"/>
        <end position="328"/>
    </location>
</feature>
<feature type="compositionally biased region" description="Polar residues" evidence="1">
    <location>
        <begin position="293"/>
        <end position="302"/>
    </location>
</feature>
<feature type="compositionally biased region" description="Polar residues" evidence="1">
    <location>
        <begin position="195"/>
        <end position="209"/>
    </location>
</feature>
<evidence type="ECO:0000313" key="3">
    <source>
        <dbReference type="Proteomes" id="UP000824998"/>
    </source>
</evidence>
<feature type="compositionally biased region" description="Basic and acidic residues" evidence="1">
    <location>
        <begin position="210"/>
        <end position="226"/>
    </location>
</feature>
<accession>A0A9P7YAC2</accession>
<feature type="compositionally biased region" description="Polar residues" evidence="1">
    <location>
        <begin position="439"/>
        <end position="459"/>
    </location>
</feature>
<sequence length="546" mass="58008">MSAEFHSSNPFKRKDPSIITSVPPENPSTSSSPGHGAYHQTKPSSRLKDVGSIDAPKKVTKKVRVQSPPPSPSIPDSASTIGEENFTSTYKASMQDLQGEDDPFDSTLSDTSEGEVEGRASGAPANPFSKTLETMEQSGHEGLGISVVASSGRASMDVDAFKRLLMTGNAGLSTNTLPPPVPAHITHQGLGDGGSSTDASSISRQSIFETSHEPHPESPRTSHEISEPDDDSHGLISESQFSTSSRKKPPPPSSRHGRLIRVQLRDDPQLSTLNATLPATPSTTPHQFIPSPVLSTPSQTDLNKPLPPAPNRASHESDRESVFDKEAAGKLPEPPSPSSSIRKKTPPAPPITRRRSQLVSDSKLSRSNSGRLSPKVEEDERGAMYSTEAGRPRSNSGKAPPPPPSRRPASIRNSSHHLPSPSASTVSLPAPPPTRGASRKSSTGRPPSVNSLDMSSNSKRLPFIPPPPPPHRGRNSLDAQSPGDSRRTSGEQIWNSAHVQRDPGASSLSRVDAGVDKGEGKDILADLSALQREIDALRSQPPKTVT</sequence>
<dbReference type="Proteomes" id="UP000824998">
    <property type="component" value="Unassembled WGS sequence"/>
</dbReference>
<evidence type="ECO:0000313" key="2">
    <source>
        <dbReference type="EMBL" id="KAG9230044.1"/>
    </source>
</evidence>
<feature type="compositionally biased region" description="Basic and acidic residues" evidence="1">
    <location>
        <begin position="46"/>
        <end position="57"/>
    </location>
</feature>
<dbReference type="EMBL" id="MU251707">
    <property type="protein sequence ID" value="KAG9230044.1"/>
    <property type="molecule type" value="Genomic_DNA"/>
</dbReference>
<keyword evidence="3" id="KW-1185">Reference proteome</keyword>
<feature type="compositionally biased region" description="Polar residues" evidence="1">
    <location>
        <begin position="269"/>
        <end position="286"/>
    </location>
</feature>
<evidence type="ECO:0000256" key="1">
    <source>
        <dbReference type="SAM" id="MobiDB-lite"/>
    </source>
</evidence>
<name>A0A9P7YAC2_9HELO</name>
<dbReference type="AlphaFoldDB" id="A0A9P7YAC2"/>
<proteinExistence type="predicted"/>
<feature type="compositionally biased region" description="Polar residues" evidence="1">
    <location>
        <begin position="80"/>
        <end position="96"/>
    </location>
</feature>
<feature type="compositionally biased region" description="Basic residues" evidence="1">
    <location>
        <begin position="245"/>
        <end position="259"/>
    </location>
</feature>
<comment type="caution">
    <text evidence="2">The sequence shown here is derived from an EMBL/GenBank/DDBJ whole genome shotgun (WGS) entry which is preliminary data.</text>
</comment>
<dbReference type="OrthoDB" id="428854at2759"/>